<proteinExistence type="predicted"/>
<dbReference type="RefSeq" id="WP_192030199.1">
    <property type="nucleotide sequence ID" value="NZ_JACYTR010000030.1"/>
</dbReference>
<keyword evidence="2" id="KW-1185">Reference proteome</keyword>
<evidence type="ECO:0000313" key="2">
    <source>
        <dbReference type="Proteomes" id="UP000613768"/>
    </source>
</evidence>
<protein>
    <recommendedName>
        <fullName evidence="3">Solute-binding protein family 3/N-terminal domain-containing protein</fullName>
    </recommendedName>
</protein>
<gene>
    <name evidence="1" type="ORF">IFO71_13630</name>
</gene>
<accession>A0AAW3ZM16</accession>
<comment type="caution">
    <text evidence="1">The sequence shown here is derived from an EMBL/GenBank/DDBJ whole genome shotgun (WGS) entry which is preliminary data.</text>
</comment>
<sequence length="290" mass="32793">MRNGLWILLAVLALLPELRAESPRGQVVLYPPGESSRDPRSRYPVQVLELALQRAGHSFIAMPSEVHAQQSRNLLLLAERKGIDVLWTVTSEQRERDLRPIRIPIDRGLFGWRLLLIRQGDQARFDRIDSLHALAGLRGGQGHDWPDTPVLESAGLKIETAPHYEGLFAMLARGHIDYFPRSVAEVWAELALRQDQSMALENTLVLHYPSALYFFVHPDNQPLAEAIERGLRQALADGSFLALFRQQFGSAIERARLTDRRILSLANPLLPQRTPVAESALWFRPDEGKL</sequence>
<dbReference type="Proteomes" id="UP000613768">
    <property type="component" value="Unassembled WGS sequence"/>
</dbReference>
<dbReference type="SUPFAM" id="SSF53850">
    <property type="entry name" value="Periplasmic binding protein-like II"/>
    <property type="match status" value="1"/>
</dbReference>
<reference evidence="1 2" key="1">
    <citation type="submission" date="2020-09" db="EMBL/GenBank/DDBJ databases">
        <title>Pseudoxanthomonas sp. CAU 1598 isolated from sand of Yaerae Beach.</title>
        <authorList>
            <person name="Kim W."/>
        </authorList>
    </citation>
    <scope>NUCLEOTIDE SEQUENCE [LARGE SCALE GENOMIC DNA]</scope>
    <source>
        <strain evidence="1 2">CAU 1598</strain>
    </source>
</reference>
<dbReference type="EMBL" id="JACYTR010000030">
    <property type="protein sequence ID" value="MBD8526778.1"/>
    <property type="molecule type" value="Genomic_DNA"/>
</dbReference>
<name>A0AAW3ZM16_9GAMM</name>
<organism evidence="1 2">
    <name type="scientific">Pseudomarimonas arenosa</name>
    <dbReference type="NCBI Taxonomy" id="2774145"/>
    <lineage>
        <taxon>Bacteria</taxon>
        <taxon>Pseudomonadati</taxon>
        <taxon>Pseudomonadota</taxon>
        <taxon>Gammaproteobacteria</taxon>
        <taxon>Lysobacterales</taxon>
        <taxon>Lysobacteraceae</taxon>
        <taxon>Pseudomarimonas</taxon>
    </lineage>
</organism>
<evidence type="ECO:0000313" key="1">
    <source>
        <dbReference type="EMBL" id="MBD8526778.1"/>
    </source>
</evidence>
<dbReference type="AlphaFoldDB" id="A0AAW3ZM16"/>
<evidence type="ECO:0008006" key="3">
    <source>
        <dbReference type="Google" id="ProtNLM"/>
    </source>
</evidence>